<dbReference type="GO" id="GO:0000156">
    <property type="term" value="F:phosphorelay response regulator activity"/>
    <property type="evidence" value="ECO:0007669"/>
    <property type="project" value="TreeGrafter"/>
</dbReference>
<dbReference type="InterPro" id="IPR011123">
    <property type="entry name" value="Y_Y_Y"/>
</dbReference>
<comment type="catalytic activity">
    <reaction evidence="1">
        <text>ATP + protein L-histidine = ADP + protein N-phospho-L-histidine.</text>
        <dbReference type="EC" id="2.7.13.3"/>
    </reaction>
</comment>
<dbReference type="PRINTS" id="PR00344">
    <property type="entry name" value="BCTRLSENSOR"/>
</dbReference>
<dbReference type="InterPro" id="IPR013783">
    <property type="entry name" value="Ig-like_fold"/>
</dbReference>
<keyword evidence="9" id="KW-0175">Coiled coil</keyword>
<name>A0AA51N8H6_9BACT</name>
<keyword evidence="4" id="KW-0808">Transferase</keyword>
<keyword evidence="7" id="KW-0067">ATP-binding</keyword>
<proteinExistence type="predicted"/>
<evidence type="ECO:0000259" key="11">
    <source>
        <dbReference type="PROSITE" id="PS50109"/>
    </source>
</evidence>
<dbReference type="Gene3D" id="1.10.287.130">
    <property type="match status" value="1"/>
</dbReference>
<dbReference type="InterPro" id="IPR036097">
    <property type="entry name" value="HisK_dim/P_sf"/>
</dbReference>
<dbReference type="InterPro" id="IPR003594">
    <property type="entry name" value="HATPase_dom"/>
</dbReference>
<dbReference type="SUPFAM" id="SSF47384">
    <property type="entry name" value="Homodimeric domain of signal transducing histidine kinase"/>
    <property type="match status" value="1"/>
</dbReference>
<dbReference type="SUPFAM" id="SSF55874">
    <property type="entry name" value="ATPase domain of HSP90 chaperone/DNA topoisomerase II/histidine kinase"/>
    <property type="match status" value="1"/>
</dbReference>
<dbReference type="CDD" id="cd00082">
    <property type="entry name" value="HisKA"/>
    <property type="match status" value="1"/>
</dbReference>
<dbReference type="Gene3D" id="2.130.10.10">
    <property type="entry name" value="YVTN repeat-like/Quinoprotein amine dehydrogenase"/>
    <property type="match status" value="1"/>
</dbReference>
<dbReference type="GO" id="GO:0000155">
    <property type="term" value="F:phosphorelay sensor kinase activity"/>
    <property type="evidence" value="ECO:0007669"/>
    <property type="project" value="InterPro"/>
</dbReference>
<dbReference type="GO" id="GO:0007234">
    <property type="term" value="P:osmosensory signaling via phosphorelay pathway"/>
    <property type="evidence" value="ECO:0007669"/>
    <property type="project" value="TreeGrafter"/>
</dbReference>
<accession>A0AA51N8H6</accession>
<dbReference type="Pfam" id="PF07495">
    <property type="entry name" value="Y_Y_Y"/>
    <property type="match status" value="1"/>
</dbReference>
<keyword evidence="10" id="KW-0472">Membrane</keyword>
<dbReference type="PROSITE" id="PS50109">
    <property type="entry name" value="HIS_KIN"/>
    <property type="match status" value="1"/>
</dbReference>
<dbReference type="PANTHER" id="PTHR42878:SF7">
    <property type="entry name" value="SENSOR HISTIDINE KINASE GLRK"/>
    <property type="match status" value="1"/>
</dbReference>
<keyword evidence="13" id="KW-1185">Reference proteome</keyword>
<dbReference type="EMBL" id="CP129970">
    <property type="protein sequence ID" value="WMN07675.1"/>
    <property type="molecule type" value="Genomic_DNA"/>
</dbReference>
<reference evidence="12" key="1">
    <citation type="submission" date="2023-08" db="EMBL/GenBank/DDBJ databases">
        <title>Comparative genomics and taxonomic characterization of three novel marine species of genus Marivirga.</title>
        <authorList>
            <person name="Muhammad N."/>
            <person name="Kim S.-G."/>
        </authorList>
    </citation>
    <scope>NUCLEOTIDE SEQUENCE [LARGE SCALE GENOMIC DNA]</scope>
    <source>
        <strain evidence="12">ABR2-2</strain>
    </source>
</reference>
<evidence type="ECO:0000256" key="7">
    <source>
        <dbReference type="ARBA" id="ARBA00022840"/>
    </source>
</evidence>
<keyword evidence="5" id="KW-0547">Nucleotide-binding</keyword>
<evidence type="ECO:0000313" key="13">
    <source>
        <dbReference type="Proteomes" id="UP001244443"/>
    </source>
</evidence>
<keyword evidence="6 12" id="KW-0418">Kinase</keyword>
<evidence type="ECO:0000256" key="1">
    <source>
        <dbReference type="ARBA" id="ARBA00000085"/>
    </source>
</evidence>
<evidence type="ECO:0000313" key="12">
    <source>
        <dbReference type="EMBL" id="WMN07675.1"/>
    </source>
</evidence>
<dbReference type="RefSeq" id="WP_308357868.1">
    <property type="nucleotide sequence ID" value="NZ_CP129970.2"/>
</dbReference>
<dbReference type="InterPro" id="IPR004358">
    <property type="entry name" value="Sig_transdc_His_kin-like_C"/>
</dbReference>
<dbReference type="InterPro" id="IPR005467">
    <property type="entry name" value="His_kinase_dom"/>
</dbReference>
<evidence type="ECO:0000256" key="4">
    <source>
        <dbReference type="ARBA" id="ARBA00022679"/>
    </source>
</evidence>
<dbReference type="Gene3D" id="2.60.40.10">
    <property type="entry name" value="Immunoglobulins"/>
    <property type="match status" value="1"/>
</dbReference>
<dbReference type="Gene3D" id="3.30.565.10">
    <property type="entry name" value="Histidine kinase-like ATPase, C-terminal domain"/>
    <property type="match status" value="1"/>
</dbReference>
<evidence type="ECO:0000256" key="6">
    <source>
        <dbReference type="ARBA" id="ARBA00022777"/>
    </source>
</evidence>
<feature type="coiled-coil region" evidence="9">
    <location>
        <begin position="429"/>
        <end position="470"/>
    </location>
</feature>
<dbReference type="Pfam" id="PF02518">
    <property type="entry name" value="HATPase_c"/>
    <property type="match status" value="1"/>
</dbReference>
<dbReference type="AlphaFoldDB" id="A0AA51N8H6"/>
<organism evidence="12 13">
    <name type="scientific">Marivirga arenosa</name>
    <dbReference type="NCBI Taxonomy" id="3059076"/>
    <lineage>
        <taxon>Bacteria</taxon>
        <taxon>Pseudomonadati</taxon>
        <taxon>Bacteroidota</taxon>
        <taxon>Cytophagia</taxon>
        <taxon>Cytophagales</taxon>
        <taxon>Marivirgaceae</taxon>
        <taxon>Marivirga</taxon>
    </lineage>
</organism>
<dbReference type="GO" id="GO:0005524">
    <property type="term" value="F:ATP binding"/>
    <property type="evidence" value="ECO:0007669"/>
    <property type="project" value="UniProtKB-KW"/>
</dbReference>
<keyword evidence="10" id="KW-1133">Transmembrane helix</keyword>
<sequence>MSAIDEDGIVYFGNENGLLEFDGTHWQLYKTPSFTPITFLKIVEDKIYTFGKNKFGYFQRDKSGYMSYHSLNERMPDNKEIPYISNVVQFEGDTYFSTDSSLIKWDGEVLNRLNMGANLTMYEFEDKVLLSFAGDNGGLAFLKNDTASLINSDFKFSNDYAWEFLRQNDSNWLIFTSENGIYNFNPDTYETSEFQGEINNFYKKDSTFLYSAERVSDSLFITSSWDDGLQLFNANGDIIKRLDDKSGILWKYNTHSTLDNRGNLWLSTGFGVQYLEFYNPDKKSNFKPEAKVRFIKAGDSSLFVRDSSHILSVSVDKSNSLDFYFSVPGLFTKDLKFSYYLEDFEEDWSDWTTNSRKEYTNLPGGTYTFHLRAKHVTQENIDIKPFSFKLKIPKAWYEYPISYVAVGALLALLIFGLVRYRTHRLSITNKKLEQLVNERTSEIESQKEQLRAANEELKTINNELDNFVYRSSHDLVAPLKSLRGLITIAGMTDNVDEIREYFRLMNISINKLEEFIRSIMDFSTNTKKPLEMKEISMDTILDSIVEDLKFYENAEKVELIRAYDSDFIIKTDAKRLNIVLSNLVTNALKYHDFKQDDAPYIKVTAKKKDNNYILEVEDNGSGIPKEHQRKIFDMFYRAHEGIEGSGLGLYIVMDTLNVLKGKIDLKSKTRVGTTFRIVLPLID</sequence>
<keyword evidence="8" id="KW-0902">Two-component regulatory system</keyword>
<evidence type="ECO:0000256" key="2">
    <source>
        <dbReference type="ARBA" id="ARBA00012438"/>
    </source>
</evidence>
<evidence type="ECO:0000256" key="3">
    <source>
        <dbReference type="ARBA" id="ARBA00022553"/>
    </source>
</evidence>
<feature type="transmembrane region" description="Helical" evidence="10">
    <location>
        <begin position="401"/>
        <end position="420"/>
    </location>
</feature>
<dbReference type="InterPro" id="IPR036890">
    <property type="entry name" value="HATPase_C_sf"/>
</dbReference>
<dbReference type="PANTHER" id="PTHR42878">
    <property type="entry name" value="TWO-COMPONENT HISTIDINE KINASE"/>
    <property type="match status" value="1"/>
</dbReference>
<evidence type="ECO:0000256" key="8">
    <source>
        <dbReference type="ARBA" id="ARBA00023012"/>
    </source>
</evidence>
<dbReference type="SMART" id="SM00387">
    <property type="entry name" value="HATPase_c"/>
    <property type="match status" value="1"/>
</dbReference>
<dbReference type="InterPro" id="IPR050351">
    <property type="entry name" value="BphY/WalK/GraS-like"/>
</dbReference>
<evidence type="ECO:0000256" key="5">
    <source>
        <dbReference type="ARBA" id="ARBA00022741"/>
    </source>
</evidence>
<dbReference type="Proteomes" id="UP001244443">
    <property type="component" value="Chromosome"/>
</dbReference>
<gene>
    <name evidence="12" type="ORF">QYS48_29515</name>
</gene>
<keyword evidence="3" id="KW-0597">Phosphoprotein</keyword>
<feature type="domain" description="Histidine kinase" evidence="11">
    <location>
        <begin position="470"/>
        <end position="683"/>
    </location>
</feature>
<dbReference type="InterPro" id="IPR003661">
    <property type="entry name" value="HisK_dim/P_dom"/>
</dbReference>
<dbReference type="CDD" id="cd00075">
    <property type="entry name" value="HATPase"/>
    <property type="match status" value="1"/>
</dbReference>
<keyword evidence="10" id="KW-0812">Transmembrane</keyword>
<dbReference type="EC" id="2.7.13.3" evidence="2"/>
<dbReference type="GO" id="GO:0030295">
    <property type="term" value="F:protein kinase activator activity"/>
    <property type="evidence" value="ECO:0007669"/>
    <property type="project" value="TreeGrafter"/>
</dbReference>
<protein>
    <recommendedName>
        <fullName evidence="2">histidine kinase</fullName>
        <ecNumber evidence="2">2.7.13.3</ecNumber>
    </recommendedName>
</protein>
<evidence type="ECO:0000256" key="9">
    <source>
        <dbReference type="SAM" id="Coils"/>
    </source>
</evidence>
<evidence type="ECO:0000256" key="10">
    <source>
        <dbReference type="SAM" id="Phobius"/>
    </source>
</evidence>
<dbReference type="InterPro" id="IPR015943">
    <property type="entry name" value="WD40/YVTN_repeat-like_dom_sf"/>
</dbReference>
<dbReference type="SUPFAM" id="SSF63829">
    <property type="entry name" value="Calcium-dependent phosphotriesterase"/>
    <property type="match status" value="1"/>
</dbReference>